<sequence length="232" mass="25536">LTIIRVGEDAVFKILHVKPKVEPGERVSLGDYIGDLWVSGYFYPWSDLHMHVEVRPPNDAKRALGAFRLDVSPAIKLISNPDRISNLYLVCEDCESYVWLKSSCRRDFISSGLALAAGSGEVGFVDGGVPHYGYGAILNLSLPSGCKLFDASGNVIGEVYSSSANFSLFNAACRAYVGGVEVKGFGSYINQPLLKVIKTPSWSYKVGDVVELNFKFDSSLLNRKKGRRFKRV</sequence>
<dbReference type="InterPro" id="IPR058817">
    <property type="entry name" value="DUF8155_C"/>
</dbReference>
<comment type="caution">
    <text evidence="3">The sequence shown here is derived from an EMBL/GenBank/DDBJ whole genome shotgun (WGS) entry which is preliminary data.</text>
</comment>
<dbReference type="InterPro" id="IPR058468">
    <property type="entry name" value="DUF8155_N"/>
</dbReference>
<evidence type="ECO:0008006" key="5">
    <source>
        <dbReference type="Google" id="ProtNLM"/>
    </source>
</evidence>
<dbReference type="Proteomes" id="UP000268446">
    <property type="component" value="Unassembled WGS sequence"/>
</dbReference>
<evidence type="ECO:0000259" key="1">
    <source>
        <dbReference type="Pfam" id="PF26482"/>
    </source>
</evidence>
<reference evidence="3 4" key="1">
    <citation type="submission" date="2018-06" db="EMBL/GenBank/DDBJ databases">
        <title>Extensive metabolic versatility and redundancy in microbially diverse, dynamic hydrothermal sediments.</title>
        <authorList>
            <person name="Dombrowski N."/>
            <person name="Teske A."/>
            <person name="Baker B.J."/>
        </authorList>
    </citation>
    <scope>NUCLEOTIDE SEQUENCE [LARGE SCALE GENOMIC DNA]</scope>
    <source>
        <strain evidence="3">B29_G17</strain>
    </source>
</reference>
<evidence type="ECO:0000313" key="3">
    <source>
        <dbReference type="EMBL" id="RLE52414.1"/>
    </source>
</evidence>
<proteinExistence type="predicted"/>
<gene>
    <name evidence="3" type="ORF">DRJ20_00175</name>
</gene>
<feature type="domain" description="DUF8155" evidence="2">
    <location>
        <begin position="89"/>
        <end position="213"/>
    </location>
</feature>
<feature type="non-terminal residue" evidence="3">
    <location>
        <position position="1"/>
    </location>
</feature>
<evidence type="ECO:0000259" key="2">
    <source>
        <dbReference type="Pfam" id="PF26483"/>
    </source>
</evidence>
<protein>
    <recommendedName>
        <fullName evidence="5">Peptidase M23 domain-containing protein</fullName>
    </recommendedName>
</protein>
<evidence type="ECO:0000313" key="4">
    <source>
        <dbReference type="Proteomes" id="UP000268446"/>
    </source>
</evidence>
<dbReference type="Pfam" id="PF26483">
    <property type="entry name" value="DUF8155_C"/>
    <property type="match status" value="1"/>
</dbReference>
<dbReference type="EMBL" id="QMQZ01000001">
    <property type="protein sequence ID" value="RLE52414.1"/>
    <property type="molecule type" value="Genomic_DNA"/>
</dbReference>
<organism evidence="3 4">
    <name type="scientific">Thermoproteota archaeon</name>
    <dbReference type="NCBI Taxonomy" id="2056631"/>
    <lineage>
        <taxon>Archaea</taxon>
        <taxon>Thermoproteota</taxon>
    </lineage>
</organism>
<dbReference type="Pfam" id="PF26482">
    <property type="entry name" value="DUF8155"/>
    <property type="match status" value="1"/>
</dbReference>
<dbReference type="AlphaFoldDB" id="A0A497EYE2"/>
<feature type="domain" description="DUF8155" evidence="1">
    <location>
        <begin position="3"/>
        <end position="70"/>
    </location>
</feature>
<accession>A0A497EYE2</accession>
<name>A0A497EYE2_9CREN</name>